<organism evidence="1 2">
    <name type="scientific">Salinispira pacifica</name>
    <dbReference type="NCBI Taxonomy" id="1307761"/>
    <lineage>
        <taxon>Bacteria</taxon>
        <taxon>Pseudomonadati</taxon>
        <taxon>Spirochaetota</taxon>
        <taxon>Spirochaetia</taxon>
        <taxon>Spirochaetales</taxon>
        <taxon>Spirochaetaceae</taxon>
        <taxon>Salinispira</taxon>
    </lineage>
</organism>
<name>V5WEM0_9SPIO</name>
<accession>V5WEM0</accession>
<dbReference type="HOGENOM" id="CLU_1460301_0_0_12"/>
<sequence length="185" mass="20197">MTLFAEDSTDALDSRELFSMSPNLQGKTLDEILFDDLVILAEELSIRKQEEMYVKRMAKSSFLIPGTGQLKTGQTGLGIAQLSMHLAIVGGTALGTYNLLPQELKNSLDNAGETKAYFETLDYAELLPASGVFWGGLFVNWLLAHWSAEGAAQAARANIEEGSVQFSPDLRLIDGMPFVGASFHY</sequence>
<protein>
    <submittedName>
        <fullName evidence="1">Uncharacterized protein</fullName>
    </submittedName>
</protein>
<evidence type="ECO:0000313" key="1">
    <source>
        <dbReference type="EMBL" id="AHC14065.1"/>
    </source>
</evidence>
<dbReference type="AlphaFoldDB" id="V5WEM0"/>
<reference evidence="1 2" key="1">
    <citation type="journal article" date="2015" name="Stand. Genomic Sci.">
        <title>Complete genome sequence and description of Salinispira pacifica gen. nov., sp. nov., a novel spirochaete isolated form a hypersaline microbial mat.</title>
        <authorList>
            <person name="Ben Hania W."/>
            <person name="Joseph M."/>
            <person name="Schumann P."/>
            <person name="Bunk B."/>
            <person name="Fiebig A."/>
            <person name="Sproer C."/>
            <person name="Klenk H.P."/>
            <person name="Fardeau M.L."/>
            <person name="Spring S."/>
        </authorList>
    </citation>
    <scope>NUCLEOTIDE SEQUENCE [LARGE SCALE GENOMIC DNA]</scope>
    <source>
        <strain evidence="1 2">L21-RPul-D2</strain>
    </source>
</reference>
<gene>
    <name evidence="1" type="ORF">L21SP2_0636</name>
</gene>
<proteinExistence type="predicted"/>
<dbReference type="Proteomes" id="UP000018680">
    <property type="component" value="Chromosome"/>
</dbReference>
<evidence type="ECO:0000313" key="2">
    <source>
        <dbReference type="Proteomes" id="UP000018680"/>
    </source>
</evidence>
<keyword evidence="2" id="KW-1185">Reference proteome</keyword>
<dbReference type="KEGG" id="slr:L21SP2_0636"/>
<dbReference type="EMBL" id="CP006939">
    <property type="protein sequence ID" value="AHC14065.1"/>
    <property type="molecule type" value="Genomic_DNA"/>
</dbReference>